<evidence type="ECO:0000256" key="7">
    <source>
        <dbReference type="ARBA" id="ARBA00023136"/>
    </source>
</evidence>
<reference evidence="15" key="1">
    <citation type="submission" date="2023-03" db="UniProtKB">
        <authorList>
            <consortium name="EnsemblPlants"/>
        </authorList>
    </citation>
    <scope>IDENTIFICATION</scope>
</reference>
<gene>
    <name evidence="17 18 19 20" type="primary">LOC103484155</name>
    <name evidence="15" type="synonym">103484155</name>
</gene>
<dbReference type="Pfam" id="PF00027">
    <property type="entry name" value="cNMP_binding"/>
    <property type="match status" value="1"/>
</dbReference>
<evidence type="ECO:0000313" key="20">
    <source>
        <dbReference type="RefSeq" id="XP_050942919.1"/>
    </source>
</evidence>
<dbReference type="eggNOG" id="KOG0498">
    <property type="taxonomic scope" value="Eukaryota"/>
</dbReference>
<keyword evidence="3" id="KW-0813">Transport</keyword>
<dbReference type="GeneID" id="103484155"/>
<evidence type="ECO:0000256" key="13">
    <source>
        <dbReference type="SAM" id="Phobius"/>
    </source>
</evidence>
<comment type="function">
    <text evidence="11">Cyclic nucleotide-gated channel involved in the establishment of both rhizobial and mycorrhizal associations. Required for full activation of nuclear-localized Ca(2+) oscillations by Nod and Myc factors. Simultaneous activation of the K(+)-permeable channel DMI1 and the Ca(2+) channel CNGC15 can give rise to sustained Ca(2+) oscillations. May function during fertilization in both female and male gametophytic Ca(2+) signaling.</text>
</comment>
<dbReference type="Gene3D" id="1.10.287.630">
    <property type="entry name" value="Helix hairpin bin"/>
    <property type="match status" value="1"/>
</dbReference>
<dbReference type="Proteomes" id="UP001652600">
    <property type="component" value="Chromosome 6"/>
</dbReference>
<name>A0A1S3AZ77_CUCME</name>
<reference evidence="17 18" key="2">
    <citation type="submission" date="2025-04" db="UniProtKB">
        <authorList>
            <consortium name="RefSeq"/>
        </authorList>
    </citation>
    <scope>IDENTIFICATION</scope>
    <source>
        <tissue evidence="20">Stem</tissue>
    </source>
</reference>
<evidence type="ECO:0000313" key="15">
    <source>
        <dbReference type="EnsemblPlants" id="MELO3C006981.2.1"/>
    </source>
</evidence>
<keyword evidence="4 13" id="KW-0812">Transmembrane</keyword>
<keyword evidence="9" id="KW-1071">Ligand-gated ion channel</keyword>
<evidence type="ECO:0000256" key="2">
    <source>
        <dbReference type="ARBA" id="ARBA00010486"/>
    </source>
</evidence>
<evidence type="ECO:0000256" key="9">
    <source>
        <dbReference type="ARBA" id="ARBA00023286"/>
    </source>
</evidence>
<accession>A0A1S3AZ77</accession>
<dbReference type="PROSITE" id="PS50042">
    <property type="entry name" value="CNMP_BINDING_3"/>
    <property type="match status" value="1"/>
</dbReference>
<keyword evidence="7 13" id="KW-0472">Membrane</keyword>
<dbReference type="SUPFAM" id="SSF81324">
    <property type="entry name" value="Voltage-gated potassium channels"/>
    <property type="match status" value="1"/>
</dbReference>
<feature type="domain" description="Cyclic nucleotide-binding" evidence="14">
    <location>
        <begin position="432"/>
        <end position="516"/>
    </location>
</feature>
<keyword evidence="5 13" id="KW-1133">Transmembrane helix</keyword>
<keyword evidence="8" id="KW-0539">Nucleus</keyword>
<evidence type="ECO:0000313" key="19">
    <source>
        <dbReference type="RefSeq" id="XP_008439336.1"/>
    </source>
</evidence>
<dbReference type="KEGG" id="cmo:103484155"/>
<feature type="transmembrane region" description="Helical" evidence="13">
    <location>
        <begin position="168"/>
        <end position="186"/>
    </location>
</feature>
<protein>
    <submittedName>
        <fullName evidence="17 18 20">Cyclic nucleotide-gated ion channel 1-like</fullName>
    </submittedName>
</protein>
<dbReference type="InterPro" id="IPR018490">
    <property type="entry name" value="cNMP-bd_dom_sf"/>
</dbReference>
<dbReference type="PANTHER" id="PTHR45651:SF5">
    <property type="entry name" value="CYCLIC NUCLEOTIDE-GATED ION CHANNEL 1"/>
    <property type="match status" value="1"/>
</dbReference>
<dbReference type="RefSeq" id="XP_008439333.1">
    <property type="nucleotide sequence ID" value="XM_008441111.2"/>
</dbReference>
<feature type="transmembrane region" description="Helical" evidence="13">
    <location>
        <begin position="329"/>
        <end position="353"/>
    </location>
</feature>
<dbReference type="SMART" id="SM00100">
    <property type="entry name" value="cNMP"/>
    <property type="match status" value="1"/>
</dbReference>
<evidence type="ECO:0000256" key="12">
    <source>
        <dbReference type="ARBA" id="ARBA00064416"/>
    </source>
</evidence>
<evidence type="ECO:0000256" key="11">
    <source>
        <dbReference type="ARBA" id="ARBA00056117"/>
    </source>
</evidence>
<evidence type="ECO:0000256" key="4">
    <source>
        <dbReference type="ARBA" id="ARBA00022692"/>
    </source>
</evidence>
<dbReference type="Pfam" id="PF00520">
    <property type="entry name" value="Ion_trans"/>
    <property type="match status" value="1"/>
</dbReference>
<dbReference type="Gramene" id="MELO3C006981.2.1">
    <property type="protein sequence ID" value="MELO3C006981.2.1"/>
    <property type="gene ID" value="MELO3C006981.2"/>
</dbReference>
<dbReference type="InterPro" id="IPR005821">
    <property type="entry name" value="Ion_trans_dom"/>
</dbReference>
<evidence type="ECO:0000259" key="14">
    <source>
        <dbReference type="PROSITE" id="PS50042"/>
    </source>
</evidence>
<keyword evidence="16" id="KW-1185">Reference proteome</keyword>
<evidence type="ECO:0000313" key="17">
    <source>
        <dbReference type="RefSeq" id="XP_008439333.1"/>
    </source>
</evidence>
<evidence type="ECO:0000256" key="6">
    <source>
        <dbReference type="ARBA" id="ARBA00023065"/>
    </source>
</evidence>
<dbReference type="GO" id="GO:0031965">
    <property type="term" value="C:nuclear membrane"/>
    <property type="evidence" value="ECO:0007669"/>
    <property type="project" value="UniProtKB-SubCell"/>
</dbReference>
<feature type="transmembrane region" description="Helical" evidence="13">
    <location>
        <begin position="49"/>
        <end position="67"/>
    </location>
</feature>
<feature type="transmembrane region" description="Helical" evidence="13">
    <location>
        <begin position="206"/>
        <end position="227"/>
    </location>
</feature>
<keyword evidence="10" id="KW-0407">Ion channel</keyword>
<dbReference type="GO" id="GO:0044325">
    <property type="term" value="F:transmembrane transporter binding"/>
    <property type="evidence" value="ECO:0007669"/>
    <property type="project" value="UniProtKB-ARBA"/>
</dbReference>
<dbReference type="SUPFAM" id="SSF51206">
    <property type="entry name" value="cAMP-binding domain-like"/>
    <property type="match status" value="1"/>
</dbReference>
<dbReference type="CDD" id="cd00038">
    <property type="entry name" value="CAP_ED"/>
    <property type="match status" value="1"/>
</dbReference>
<sequence length="661" mass="77126">MNSALHRGLASGFDGIRNFSSNNLMPEGFPSEKKILDPQGPFLQSWNKLFVLSCVISVSLDPLFFYVPVIDMRKMCLRLDGKVETVVCILRFFTDLFYVVHIVFQFRTGFISPSSRVFGRGVLEEDSLRIATRYLSSYFLIDISSVLPLPQVAILIMRGSRSMNTKDLLKYAVLFQFVPRFLRIYPLYKEVMRTSGILIETAWAGVAFNLFLYMLAGHVFGAIWYLCSIQRVGQCWQEACTKHLGCIFTSLYCDHNYINEGNQFLTEMCPVKKKNIEPFNFGIFIQALQPDIVESDFPKKFLHCFWWGLRNISSLGQNLTTSPCIWENCFAIFVCISGLVLFAFLLGNMQMYWRSSNAREEEMRVRRNDAEQWMSHRLLPENLRKRVRRYEHYTWQETRGVDEHSLLRNLPRDIQRYYKRHLCLALLMRVPMFEKMDERLLDAMCVHLKPVLYTEESCIVREGDPVDEMLFIMRGKLLTMTTNGGRTIFFNSDFLMAGDFCGEELLTWALDPHSSTNLPISTRTVRSLTEVEAFSFESNDLKFVASQYRKLHSKQLRQVFRFYSQQWRTWAACFIQATWRWRRHQRKKLKESLKEEESRLKNALASLEGQSLSLGTTIYAARFAANMLRTVRRNSTRRATIAILLQKPAEPDFLTLEDNNT</sequence>
<dbReference type="EnsemblPlants" id="MELO3C006981.2.1">
    <property type="protein sequence ID" value="MELO3C006981.2.1"/>
    <property type="gene ID" value="MELO3C006981.2"/>
</dbReference>
<dbReference type="GO" id="GO:0005216">
    <property type="term" value="F:monoatomic ion channel activity"/>
    <property type="evidence" value="ECO:0007669"/>
    <property type="project" value="InterPro"/>
</dbReference>
<comment type="similarity">
    <text evidence="2">Belongs to the cyclic nucleotide-gated cation channel (TC 1.A.1.5) family.</text>
</comment>
<dbReference type="RefSeq" id="XP_050942919.1">
    <property type="nucleotide sequence ID" value="XM_051086962.1"/>
</dbReference>
<comment type="subcellular location">
    <subcellularLocation>
        <location evidence="1">Nucleus membrane</location>
        <topology evidence="1">Multi-pass membrane protein</topology>
    </subcellularLocation>
</comment>
<dbReference type="Gene3D" id="1.10.287.70">
    <property type="match status" value="1"/>
</dbReference>
<evidence type="ECO:0000313" key="18">
    <source>
        <dbReference type="RefSeq" id="XP_008439335.1"/>
    </source>
</evidence>
<evidence type="ECO:0000256" key="5">
    <source>
        <dbReference type="ARBA" id="ARBA00022989"/>
    </source>
</evidence>
<evidence type="ECO:0000313" key="16">
    <source>
        <dbReference type="Proteomes" id="UP001652600"/>
    </source>
</evidence>
<dbReference type="FunFam" id="2.60.120.10:FF:000024">
    <property type="entry name" value="Cyclic nucleotide-gated ion channel 1"/>
    <property type="match status" value="1"/>
</dbReference>
<dbReference type="InterPro" id="IPR000595">
    <property type="entry name" value="cNMP-bd_dom"/>
</dbReference>
<dbReference type="RefSeq" id="XP_008439335.1">
    <property type="nucleotide sequence ID" value="XM_008441113.2"/>
</dbReference>
<dbReference type="InterPro" id="IPR014710">
    <property type="entry name" value="RmlC-like_jellyroll"/>
</dbReference>
<proteinExistence type="inferred from homology"/>
<feature type="transmembrane region" description="Helical" evidence="13">
    <location>
        <begin position="135"/>
        <end position="156"/>
    </location>
</feature>
<comment type="subunit">
    <text evidence="12">Interacts (via N-terminus) with DMI1 (via c-terminus). The Nod factor has no effect on this interaction, implying that the complex is maintained after activation.</text>
</comment>
<evidence type="ECO:0000256" key="8">
    <source>
        <dbReference type="ARBA" id="ARBA00023242"/>
    </source>
</evidence>
<keyword evidence="6" id="KW-0406">Ion transport</keyword>
<organism evidence="16 17">
    <name type="scientific">Cucumis melo</name>
    <name type="common">Muskmelon</name>
    <dbReference type="NCBI Taxonomy" id="3656"/>
    <lineage>
        <taxon>Eukaryota</taxon>
        <taxon>Viridiplantae</taxon>
        <taxon>Streptophyta</taxon>
        <taxon>Embryophyta</taxon>
        <taxon>Tracheophyta</taxon>
        <taxon>Spermatophyta</taxon>
        <taxon>Magnoliopsida</taxon>
        <taxon>eudicotyledons</taxon>
        <taxon>Gunneridae</taxon>
        <taxon>Pentapetalae</taxon>
        <taxon>rosids</taxon>
        <taxon>fabids</taxon>
        <taxon>Cucurbitales</taxon>
        <taxon>Cucurbitaceae</taxon>
        <taxon>Benincaseae</taxon>
        <taxon>Cucumis</taxon>
    </lineage>
</organism>
<dbReference type="Gene3D" id="2.60.120.10">
    <property type="entry name" value="Jelly Rolls"/>
    <property type="match status" value="1"/>
</dbReference>
<evidence type="ECO:0000256" key="3">
    <source>
        <dbReference type="ARBA" id="ARBA00022448"/>
    </source>
</evidence>
<dbReference type="AlphaFoldDB" id="A0A1S3AZ77"/>
<dbReference type="RefSeq" id="XP_008439336.1">
    <property type="nucleotide sequence ID" value="XM_008441114.2"/>
</dbReference>
<evidence type="ECO:0000256" key="10">
    <source>
        <dbReference type="ARBA" id="ARBA00023303"/>
    </source>
</evidence>
<evidence type="ECO:0000256" key="1">
    <source>
        <dbReference type="ARBA" id="ARBA00004232"/>
    </source>
</evidence>
<dbReference type="PANTHER" id="PTHR45651">
    <property type="entry name" value="CYCLIC NUCLEOTIDE-GATED ION CHANNEL 15-RELATED-RELATED"/>
    <property type="match status" value="1"/>
</dbReference>
<feature type="transmembrane region" description="Helical" evidence="13">
    <location>
        <begin position="88"/>
        <end position="106"/>
    </location>
</feature>